<name>A0ABQ8IQN1_DERPT</name>
<dbReference type="Pfam" id="PF24917">
    <property type="entry name" value="BLTP3A_B"/>
    <property type="match status" value="3"/>
</dbReference>
<dbReference type="Proteomes" id="UP000887458">
    <property type="component" value="Unassembled WGS sequence"/>
</dbReference>
<protein>
    <submittedName>
        <fullName evidence="1">Identical protein binding</fullName>
    </submittedName>
</protein>
<reference evidence="1 2" key="2">
    <citation type="journal article" date="2022" name="Mol. Biol. Evol.">
        <title>Comparative Genomics Reveals Insights into the Divergent Evolution of Astigmatic Mites and Household Pest Adaptations.</title>
        <authorList>
            <person name="Xiong Q."/>
            <person name="Wan A.T."/>
            <person name="Liu X."/>
            <person name="Fung C.S."/>
            <person name="Xiao X."/>
            <person name="Malainual N."/>
            <person name="Hou J."/>
            <person name="Wang L."/>
            <person name="Wang M."/>
            <person name="Yang K.Y."/>
            <person name="Cui Y."/>
            <person name="Leung E.L."/>
            <person name="Nong W."/>
            <person name="Shin S.K."/>
            <person name="Au S.W."/>
            <person name="Jeong K.Y."/>
            <person name="Chew F.T."/>
            <person name="Hui J.H."/>
            <person name="Leung T.F."/>
            <person name="Tungtrongchitr A."/>
            <person name="Zhong N."/>
            <person name="Liu Z."/>
            <person name="Tsui S.K."/>
        </authorList>
    </citation>
    <scope>NUCLEOTIDE SEQUENCE [LARGE SCALE GENOMIC DNA]</scope>
    <source>
        <strain evidence="1">Derp</strain>
    </source>
</reference>
<comment type="caution">
    <text evidence="1">The sequence shown here is derived from an EMBL/GenBank/DDBJ whole genome shotgun (WGS) entry which is preliminary data.</text>
</comment>
<reference evidence="1 2" key="1">
    <citation type="journal article" date="2018" name="J. Allergy Clin. Immunol.">
        <title>High-quality assembly of Dermatophagoides pteronyssinus genome and transcriptome reveals a wide range of novel allergens.</title>
        <authorList>
            <person name="Liu X.Y."/>
            <person name="Yang K.Y."/>
            <person name="Wang M.Q."/>
            <person name="Kwok J.S."/>
            <person name="Zeng X."/>
            <person name="Yang Z."/>
            <person name="Xiao X.J."/>
            <person name="Lau C.P."/>
            <person name="Li Y."/>
            <person name="Huang Z.M."/>
            <person name="Ba J.G."/>
            <person name="Yim A.K."/>
            <person name="Ouyang C.Y."/>
            <person name="Ngai S.M."/>
            <person name="Chan T.F."/>
            <person name="Leung E.L."/>
            <person name="Liu L."/>
            <person name="Liu Z.G."/>
            <person name="Tsui S.K."/>
        </authorList>
    </citation>
    <scope>NUCLEOTIDE SEQUENCE [LARGE SCALE GENOMIC DNA]</scope>
    <source>
        <strain evidence="1">Derp</strain>
    </source>
</reference>
<evidence type="ECO:0000313" key="1">
    <source>
        <dbReference type="EMBL" id="KAH9412640.1"/>
    </source>
</evidence>
<sequence length="1104" mass="126466">MASLIKNQILKHLSKFTKNLSPDKLQLSAIKGSCEVTNIELDENILMQLLELPVWMSLTRAYCNYASIKVFIDGITLSINSVLIQLTSKIFSASFELTRIQIESRNCLWKKVNDLSKTRIRDQQRGKVLIFKHIEWQTLRFVAQSESKQAIGQAPLRLIANQASCRISLKKRLSDCSVEAARIMLIFDDLLWVLTDSQLLSALHFADYLGDLIKRAPRTKKFDNSPTTANEIPNGTSTSTSMMGMNKNKMMDWMTNSNNLNNVGQKSMAMNLSNSISLLFNQYDLHETSHHIIIRRIEVHLMDDLGPQSERSQCPELKDGGALQMSFHRLFIDLYPYHRCFQQKSSSTTTTLTDDRSHWFRYSDPSPQRSAFITHKLNAFFRRQQSAFKREGSRFDIESLKQHLISQVLIIRLSDYSIECPSKLIYFDNSSPLPGNIPAIYLEMNNYFFCEPFDRLNFSLPERNIFVLIAPVRVCFDPLTILWINSFFANLHNALIKLQQAFPVAKNQNSDRPNIRLECLMPTISIRLSNADQLNIGGYNCLELKISKIILYNCDSFISREYFRKLDDLMKQFTGNIDFYYEHLNYPWLGCDLQSISSGFREKIDRLFLSNNDNNGMNLDLDFFVINIEPIWIDIKSTRMDECKTLLDPVNISLWIDLADQDDNQLNLNGNKANNNNLDVNILAKIAEPICLQLTHDQFMFLIRLIEMFGEFTSTLNYDTYMIQRLQQQKTLIEKIIRTIFKNTSIVTHLPEVNIFLLLKQTDEEIFDDGEDNGNSISQSINDEIINDNDHPTSLIDCQQNEIENNEINKSNDNLETNQPIESNDNHETSFIMMPKSSSSDLNGSSIIKSSSSSTIMDSTKFTNFPNLPKKNSFPSFIDSSNIRIHYAIADNDDTLSTISDYSADDSDQQSMIAMINANGSICGDGSDVDLLDDILNESAPVEEAVDILENLNDFTIDNNNDDNDESTNQTKKCCLKNKKHQTIIDALQIRMKNINLIQQSSKGFLSQVFIDCQLDELNELRSITKDDYLNRYKNRTKSTNVTINNGNGNDNDDQHQTKNNQITIRIDSYSKGLSIKDELISVYVKDLSESLNKETIDLIVDFS</sequence>
<organism evidence="1 2">
    <name type="scientific">Dermatophagoides pteronyssinus</name>
    <name type="common">European house dust mite</name>
    <dbReference type="NCBI Taxonomy" id="6956"/>
    <lineage>
        <taxon>Eukaryota</taxon>
        <taxon>Metazoa</taxon>
        <taxon>Ecdysozoa</taxon>
        <taxon>Arthropoda</taxon>
        <taxon>Chelicerata</taxon>
        <taxon>Arachnida</taxon>
        <taxon>Acari</taxon>
        <taxon>Acariformes</taxon>
        <taxon>Sarcoptiformes</taxon>
        <taxon>Astigmata</taxon>
        <taxon>Psoroptidia</taxon>
        <taxon>Analgoidea</taxon>
        <taxon>Pyroglyphidae</taxon>
        <taxon>Dermatophagoidinae</taxon>
        <taxon>Dermatophagoides</taxon>
    </lineage>
</organism>
<evidence type="ECO:0000313" key="2">
    <source>
        <dbReference type="Proteomes" id="UP000887458"/>
    </source>
</evidence>
<proteinExistence type="predicted"/>
<accession>A0ABQ8IQN1</accession>
<gene>
    <name evidence="1" type="primary">UHRF1BP1L</name>
    <name evidence="1" type="ORF">DERP_006604</name>
</gene>
<dbReference type="PANTHER" id="PTHR22774">
    <property type="entry name" value="CHOREIN N-TERMINAL DOMAIN-CONTAINING PROTEIN"/>
    <property type="match status" value="1"/>
</dbReference>
<keyword evidence="2" id="KW-1185">Reference proteome</keyword>
<dbReference type="InterPro" id="IPR026728">
    <property type="entry name" value="BLTP3A/B"/>
</dbReference>
<dbReference type="PANTHER" id="PTHR22774:SF11">
    <property type="entry name" value="CHOREIN N-TERMINAL DOMAIN-CONTAINING PROTEIN"/>
    <property type="match status" value="1"/>
</dbReference>
<dbReference type="EMBL" id="NJHN03000129">
    <property type="protein sequence ID" value="KAH9412640.1"/>
    <property type="molecule type" value="Genomic_DNA"/>
</dbReference>